<dbReference type="WBParaSite" id="MCU_002938-RA">
    <property type="protein sequence ID" value="MCU_002938-RA"/>
    <property type="gene ID" value="MCU_002938"/>
</dbReference>
<dbReference type="PANTHER" id="PTHR31569:SF0">
    <property type="entry name" value="ZINC FINGER SWIM DOMAIN-CONTAINING PROTEIN 1"/>
    <property type="match status" value="1"/>
</dbReference>
<proteinExistence type="predicted"/>
<feature type="region of interest" description="Disordered" evidence="1">
    <location>
        <begin position="401"/>
        <end position="449"/>
    </location>
</feature>
<dbReference type="AlphaFoldDB" id="A0A5K3ETA4"/>
<reference evidence="3 4" key="1">
    <citation type="submission" date="2019-11" db="UniProtKB">
        <authorList>
            <consortium name="WormBaseParasite"/>
        </authorList>
    </citation>
    <scope>IDENTIFICATION</scope>
</reference>
<dbReference type="Pfam" id="PF21599">
    <property type="entry name" value="ZSWIM3_N"/>
    <property type="match status" value="1"/>
</dbReference>
<evidence type="ECO:0000313" key="3">
    <source>
        <dbReference type="WBParaSite" id="MCU_002938-RA"/>
    </source>
</evidence>
<name>A0A5K3ETA4_MESCO</name>
<dbReference type="PANTHER" id="PTHR31569">
    <property type="entry name" value="SWIM-TYPE DOMAIN-CONTAINING PROTEIN"/>
    <property type="match status" value="1"/>
</dbReference>
<feature type="domain" description="ZSWIM3 N-terminal" evidence="2">
    <location>
        <begin position="31"/>
        <end position="125"/>
    </location>
</feature>
<evidence type="ECO:0000313" key="4">
    <source>
        <dbReference type="WBParaSite" id="MCU_002938-RB"/>
    </source>
</evidence>
<sequence length="536" mass="61188">MLNAMALKNTQLDVSDVVMDCRDEFLSRFGGKAFSTFEAFSKELQAFEEATGMQYMMKRTCLFNEGTLGREYLVYRYMHYACVRHIRPARRMGQRAGGTRCPAYFSVGTRKHKLFVRQYDMQHNHPAHMEPMVEEPLPVAPLNPSPTSVNPQLEAAVSGCAGGGDDDDVVATVQDCTDDFLRIFLTMSFASFAELQAKMDEFQLATGNRYVKTNTRRLPPGSPGAETLVYSHLVYICYRYGTQVSEAKQRRLQRTAKIGCRSKIYFYSQDNQLHVRRYDFRHNHEVRPDLVHFPPKRRRSRKEKEEEEAAAVVGTATRVGKRLFANGDQRMPPISVFKDDPSRHALGLDSVAMGDEEFEAEDEGEEEVDSLPQIYLQRNGYSQQNLLEDEIPSVFSEHDFENELQHRGQSDQSPGLALPSNPFQMYAHSPSAYPPNNSSFPQSGVDDVEDGDFEDEVAEMASYRPDPRWGLMRSMQKHTRPLDAMLPRLGPHLQRLSELATSCGPVRFASRLRELRALGDKWLRENEILLKRRGFL</sequence>
<dbReference type="InterPro" id="IPR052579">
    <property type="entry name" value="Zinc_finger_SWIM"/>
</dbReference>
<protein>
    <submittedName>
        <fullName evidence="3 4">FAR1 domain-containing protein</fullName>
    </submittedName>
</protein>
<accession>A0A5K3ETA4</accession>
<organism evidence="3">
    <name type="scientific">Mesocestoides corti</name>
    <name type="common">Flatworm</name>
    <dbReference type="NCBI Taxonomy" id="53468"/>
    <lineage>
        <taxon>Eukaryota</taxon>
        <taxon>Metazoa</taxon>
        <taxon>Spiralia</taxon>
        <taxon>Lophotrochozoa</taxon>
        <taxon>Platyhelminthes</taxon>
        <taxon>Cestoda</taxon>
        <taxon>Eucestoda</taxon>
        <taxon>Cyclophyllidea</taxon>
        <taxon>Mesocestoididae</taxon>
        <taxon>Mesocestoides</taxon>
    </lineage>
</organism>
<dbReference type="InterPro" id="IPR048325">
    <property type="entry name" value="ZSWIM3_N"/>
</dbReference>
<dbReference type="WBParaSite" id="MCU_002938-RB">
    <property type="protein sequence ID" value="MCU_002938-RB"/>
    <property type="gene ID" value="MCU_002938"/>
</dbReference>
<evidence type="ECO:0000259" key="2">
    <source>
        <dbReference type="Pfam" id="PF21599"/>
    </source>
</evidence>
<evidence type="ECO:0000256" key="1">
    <source>
        <dbReference type="SAM" id="MobiDB-lite"/>
    </source>
</evidence>